<feature type="non-terminal residue" evidence="2">
    <location>
        <position position="1"/>
    </location>
</feature>
<protein>
    <submittedName>
        <fullName evidence="2">Uncharacterized protein</fullName>
    </submittedName>
</protein>
<evidence type="ECO:0000256" key="1">
    <source>
        <dbReference type="SAM" id="MobiDB-lite"/>
    </source>
</evidence>
<accession>A0A843X855</accession>
<organism evidence="2 3">
    <name type="scientific">Colocasia esculenta</name>
    <name type="common">Wild taro</name>
    <name type="synonym">Arum esculentum</name>
    <dbReference type="NCBI Taxonomy" id="4460"/>
    <lineage>
        <taxon>Eukaryota</taxon>
        <taxon>Viridiplantae</taxon>
        <taxon>Streptophyta</taxon>
        <taxon>Embryophyta</taxon>
        <taxon>Tracheophyta</taxon>
        <taxon>Spermatophyta</taxon>
        <taxon>Magnoliopsida</taxon>
        <taxon>Liliopsida</taxon>
        <taxon>Araceae</taxon>
        <taxon>Aroideae</taxon>
        <taxon>Colocasieae</taxon>
        <taxon>Colocasia</taxon>
    </lineage>
</organism>
<feature type="region of interest" description="Disordered" evidence="1">
    <location>
        <begin position="160"/>
        <end position="185"/>
    </location>
</feature>
<dbReference type="EMBL" id="NMUH01006457">
    <property type="protein sequence ID" value="MQM15310.1"/>
    <property type="molecule type" value="Genomic_DNA"/>
</dbReference>
<dbReference type="AlphaFoldDB" id="A0A843X855"/>
<dbReference type="Proteomes" id="UP000652761">
    <property type="component" value="Unassembled WGS sequence"/>
</dbReference>
<feature type="compositionally biased region" description="Low complexity" evidence="1">
    <location>
        <begin position="161"/>
        <end position="174"/>
    </location>
</feature>
<gene>
    <name evidence="2" type="ORF">Taro_048252</name>
</gene>
<comment type="caution">
    <text evidence="2">The sequence shown here is derived from an EMBL/GenBank/DDBJ whole genome shotgun (WGS) entry which is preliminary data.</text>
</comment>
<evidence type="ECO:0000313" key="2">
    <source>
        <dbReference type="EMBL" id="MQM15310.1"/>
    </source>
</evidence>
<reference evidence="2" key="1">
    <citation type="submission" date="2017-07" db="EMBL/GenBank/DDBJ databases">
        <title>Taro Niue Genome Assembly and Annotation.</title>
        <authorList>
            <person name="Atibalentja N."/>
            <person name="Keating K."/>
            <person name="Fields C.J."/>
        </authorList>
    </citation>
    <scope>NUCLEOTIDE SEQUENCE</scope>
    <source>
        <strain evidence="2">Niue_2</strain>
        <tissue evidence="2">Leaf</tissue>
    </source>
</reference>
<dbReference type="OrthoDB" id="783142at2759"/>
<sequence>LWLREVGMVFLLVRVSRGEKRELSLGMRIRVNSRPQHPRERADVWWSSMLCTRFEDGAMERVVRRERLSSTWRRRRLRRRGQQLRSRGRRERRRHISHRSVPRHWEVVRYLLGVPLVARRSVLIAGGHMVVRNVGSWQGMSTRSRIAPDFSREFNVERLQRQQQQQQHQRQGDQGDLEPQLECLR</sequence>
<name>A0A843X855_COLES</name>
<keyword evidence="3" id="KW-1185">Reference proteome</keyword>
<evidence type="ECO:0000313" key="3">
    <source>
        <dbReference type="Proteomes" id="UP000652761"/>
    </source>
</evidence>
<proteinExistence type="predicted"/>